<dbReference type="STRING" id="1332188.L336_0008"/>
<protein>
    <submittedName>
        <fullName evidence="1">Uncharacterized protein</fullName>
    </submittedName>
</protein>
<dbReference type="EMBL" id="CP005957">
    <property type="protein sequence ID" value="AGL61720.1"/>
    <property type="molecule type" value="Genomic_DNA"/>
</dbReference>
<proteinExistence type="predicted"/>
<evidence type="ECO:0000313" key="1">
    <source>
        <dbReference type="EMBL" id="AGL61720.1"/>
    </source>
</evidence>
<evidence type="ECO:0000313" key="2">
    <source>
        <dbReference type="Proteomes" id="UP000013893"/>
    </source>
</evidence>
<name>R4PUA7_9BACT</name>
<dbReference type="AlphaFoldDB" id="R4PUA7"/>
<accession>R4PUA7</accession>
<sequence length="483" mass="55531">MVRRLEIHSTSPDHGERAAGIKDTLRRHFGVYGVKLASIYDAPEEGVFLWDGERHTPASDTDLADYITETQRLEAPDQSCREDAALLDRYFDDQGRLDIYRNPLDWVSSNPMIAALIEKDPRINNVLAFLCEQRGLFLKPPQYRLQGNYWNSPSNGGLPIVRKKDPIHEGTFMLHDLYHLLIQDPLPYDTTQATHGRANFLHHRMASEATTMVMADMQGVHVAELREQGYDTSKRRIYPVFEAILEHAPSATITDVLSANIDFCLTGSTRAYEALGVPPEVLATFCEKYDTFFSADYDWNAHNFDAVAQTVERDAAQHEYFQLARELYGLPMIDDLYGEMEAKDVILERFADQIQEAYSYTPHNDEVSRMKEVAKRYFGGQLALFYQDTFRQYRDSPLFEIYLSTSRLLLEAASPEAIREYTEALNDIISTLLDQQRTAGAIDSQQYELYRMHVPLYPAYFINYQQEQGQIIPLRERISGMQL</sequence>
<dbReference type="Proteomes" id="UP000013893">
    <property type="component" value="Chromosome"/>
</dbReference>
<organism evidence="1 2">
    <name type="scientific">Candidatus Saccharimonas aalborgensis</name>
    <dbReference type="NCBI Taxonomy" id="1332188"/>
    <lineage>
        <taxon>Bacteria</taxon>
        <taxon>Candidatus Saccharimonadota</taxon>
        <taxon>Candidatus Saccharimonadia</taxon>
        <taxon>Candidatus Saccharimonadales</taxon>
        <taxon>Candidatus Saccharimonadaceae</taxon>
        <taxon>Candidatus Saccharimonas</taxon>
    </lineage>
</organism>
<reference evidence="1 2" key="1">
    <citation type="journal article" date="2013" name="Nat. Biotechnol.">
        <title>Genome sequences of rare, uncultured bacteria obtained by differential coverage binning of multiple metagenomes.</title>
        <authorList>
            <person name="Albertsen M."/>
            <person name="Hugenholtz P."/>
            <person name="Skarshewski A."/>
            <person name="Nielsen K.L."/>
            <person name="Tyson G.W."/>
            <person name="Nielsen P.H."/>
        </authorList>
    </citation>
    <scope>NUCLEOTIDE SEQUENCE [LARGE SCALE GENOMIC DNA]</scope>
    <source>
        <strain evidence="1">TM71</strain>
    </source>
</reference>
<dbReference type="RefSeq" id="WP_015641171.1">
    <property type="nucleotide sequence ID" value="NC_021219.1"/>
</dbReference>
<gene>
    <name evidence="1" type="ORF">L336_0008</name>
</gene>
<keyword evidence="2" id="KW-1185">Reference proteome</keyword>
<dbReference type="KEGG" id="saal:L336_0008"/>
<dbReference type="HOGENOM" id="CLU_564622_0_0_0"/>